<keyword evidence="8" id="KW-1185">Reference proteome</keyword>
<evidence type="ECO:0000256" key="2">
    <source>
        <dbReference type="ARBA" id="ARBA00022827"/>
    </source>
</evidence>
<dbReference type="AlphaFoldDB" id="A0A4Q7NMT9"/>
<dbReference type="InterPro" id="IPR004925">
    <property type="entry name" value="HpaB/PvcC/4-BUDH"/>
</dbReference>
<reference evidence="7 8" key="1">
    <citation type="submission" date="2019-02" db="EMBL/GenBank/DDBJ databases">
        <title>Genomic Encyclopedia of Type Strains, Phase IV (KMG-IV): sequencing the most valuable type-strain genomes for metagenomic binning, comparative biology and taxonomic classification.</title>
        <authorList>
            <person name="Goeker M."/>
        </authorList>
    </citation>
    <scope>NUCLEOTIDE SEQUENCE [LARGE SCALE GENOMIC DNA]</scope>
    <source>
        <strain evidence="7 8">K24</strain>
    </source>
</reference>
<feature type="binding site" evidence="4">
    <location>
        <position position="204"/>
    </location>
    <ligand>
        <name>FAD</name>
        <dbReference type="ChEBI" id="CHEBI:57692"/>
    </ligand>
</feature>
<dbReference type="GO" id="GO:0004497">
    <property type="term" value="F:monooxygenase activity"/>
    <property type="evidence" value="ECO:0007669"/>
    <property type="project" value="UniProtKB-KW"/>
</dbReference>
<dbReference type="OrthoDB" id="7233724at2"/>
<evidence type="ECO:0000313" key="7">
    <source>
        <dbReference type="EMBL" id="RZS86298.1"/>
    </source>
</evidence>
<dbReference type="PANTHER" id="PTHR36117:SF3">
    <property type="entry name" value="4-HYDROXYPHENYLACETATE 3-MONOOXYGENASE-RELATED"/>
    <property type="match status" value="1"/>
</dbReference>
<dbReference type="Gene3D" id="1.20.140.10">
    <property type="entry name" value="Butyryl-CoA Dehydrogenase, subunit A, domain 3"/>
    <property type="match status" value="1"/>
</dbReference>
<evidence type="ECO:0000313" key="8">
    <source>
        <dbReference type="Proteomes" id="UP000292445"/>
    </source>
</evidence>
<dbReference type="PIRSF" id="PIRSF000331">
    <property type="entry name" value="HpaA_HpaB"/>
    <property type="match status" value="1"/>
</dbReference>
<dbReference type="InterPro" id="IPR024719">
    <property type="entry name" value="HpaB/PvcC/4-BUDH_C"/>
</dbReference>
<dbReference type="InterPro" id="IPR046373">
    <property type="entry name" value="Acyl-CoA_Oxase/DH_mid-dom_sf"/>
</dbReference>
<sequence length="503" mass="55290">MNMLVSRSPATSGGLRTGADYMDAIRADGRTVYYNGEIVRDVTRHPAFRGAIASVASLYDLAAHPGNRERMTYEVDASGRRALHCYRVPRSVEDLRAARGMSAVWAEATCGLMGRTPDHVAGFLSGFAAKPSLFAAGGEAYAGNVQRFFQFARDRHLYVSYAIVPPQIDRSKPAHQQSDPTLYAGVVAERDDGIVLKGAQQLATGAVLSDYVYVSCIHPLQPGDENHAFGVVIPMNAPGLKVYSRKSFAQAGDARDYPLSARFDETDALLVLDDVFVPWEHVFIHRNLDVCWNQWWKTPAHSYGNYQAQVRYATKLRFLLGLAKRVTEITGVGSMPPVRVQLGELAAHATVVELMIDAQETRATIDDEGVVWPAKSALYAVMSLQGELNSRMVDMLRELSGGSMIMLPPSLADFDHPDAARDLERYIASPGYPARDRVALLKMAWDLIGSEFAGRHQQYEKFYGGASFLVKQNMFRTYDFDAATSLVDRALAGVALPADRAAA</sequence>
<dbReference type="Gene3D" id="2.40.110.10">
    <property type="entry name" value="Butyryl-CoA Dehydrogenase, subunit A, domain 2"/>
    <property type="match status" value="1"/>
</dbReference>
<proteinExistence type="predicted"/>
<dbReference type="Gene3D" id="1.10.3140.10">
    <property type="entry name" value="4-hydroxybutyryl-coa dehydratase, domain 1"/>
    <property type="match status" value="1"/>
</dbReference>
<dbReference type="SUPFAM" id="SSF47203">
    <property type="entry name" value="Acyl-CoA dehydrogenase C-terminal domain-like"/>
    <property type="match status" value="1"/>
</dbReference>
<dbReference type="Proteomes" id="UP000292445">
    <property type="component" value="Unassembled WGS sequence"/>
</dbReference>
<keyword evidence="1" id="KW-0285">Flavoprotein</keyword>
<evidence type="ECO:0000259" key="5">
    <source>
        <dbReference type="Pfam" id="PF03241"/>
    </source>
</evidence>
<evidence type="ECO:0000256" key="4">
    <source>
        <dbReference type="PIRSR" id="PIRSR000331-2"/>
    </source>
</evidence>
<evidence type="ECO:0000259" key="6">
    <source>
        <dbReference type="Pfam" id="PF11794"/>
    </source>
</evidence>
<protein>
    <submittedName>
        <fullName evidence="7">4-hydroxyphenylacetate 3-monooxygenase</fullName>
    </submittedName>
</protein>
<accession>A0A4Q7NMT9</accession>
<dbReference type="PANTHER" id="PTHR36117">
    <property type="entry name" value="4-HYDROXYPHENYLACETATE 3-MONOOXYGENASE-RELATED"/>
    <property type="match status" value="1"/>
</dbReference>
<dbReference type="EMBL" id="SGXC01000001">
    <property type="protein sequence ID" value="RZS86298.1"/>
    <property type="molecule type" value="Genomic_DNA"/>
</dbReference>
<dbReference type="RefSeq" id="WP_130357403.1">
    <property type="nucleotide sequence ID" value="NZ_SGXC01000001.1"/>
</dbReference>
<name>A0A4Q7NMT9_9BURK</name>
<dbReference type="InterPro" id="IPR024674">
    <property type="entry name" value="HpaB/PvcC/4-BUDH_N"/>
</dbReference>
<feature type="domain" description="HpaB/PvcC/4-BUDH C-terminal" evidence="5">
    <location>
        <begin position="293"/>
        <end position="491"/>
    </location>
</feature>
<dbReference type="Pfam" id="PF11794">
    <property type="entry name" value="HpaB_N"/>
    <property type="match status" value="1"/>
</dbReference>
<feature type="domain" description="HpaB/PvcC/4-BUDH N-terminal" evidence="6">
    <location>
        <begin position="17"/>
        <end position="284"/>
    </location>
</feature>
<dbReference type="InterPro" id="IPR009100">
    <property type="entry name" value="AcylCoA_DH/oxidase_NM_dom_sf"/>
</dbReference>
<keyword evidence="3" id="KW-0560">Oxidoreductase</keyword>
<organism evidence="7 8">
    <name type="scientific">Pigmentiphaga kullae</name>
    <dbReference type="NCBI Taxonomy" id="151784"/>
    <lineage>
        <taxon>Bacteria</taxon>
        <taxon>Pseudomonadati</taxon>
        <taxon>Pseudomonadota</taxon>
        <taxon>Betaproteobacteria</taxon>
        <taxon>Burkholderiales</taxon>
        <taxon>Alcaligenaceae</taxon>
        <taxon>Pigmentiphaga</taxon>
    </lineage>
</organism>
<evidence type="ECO:0000256" key="3">
    <source>
        <dbReference type="ARBA" id="ARBA00023002"/>
    </source>
</evidence>
<dbReference type="SUPFAM" id="SSF56645">
    <property type="entry name" value="Acyl-CoA dehydrogenase NM domain-like"/>
    <property type="match status" value="1"/>
</dbReference>
<keyword evidence="7" id="KW-0503">Monooxygenase</keyword>
<comment type="caution">
    <text evidence="7">The sequence shown here is derived from an EMBL/GenBank/DDBJ whole genome shotgun (WGS) entry which is preliminary data.</text>
</comment>
<dbReference type="GO" id="GO:0016627">
    <property type="term" value="F:oxidoreductase activity, acting on the CH-CH group of donors"/>
    <property type="evidence" value="ECO:0007669"/>
    <property type="project" value="InterPro"/>
</dbReference>
<dbReference type="Pfam" id="PF03241">
    <property type="entry name" value="HpaB"/>
    <property type="match status" value="1"/>
</dbReference>
<evidence type="ECO:0000256" key="1">
    <source>
        <dbReference type="ARBA" id="ARBA00022630"/>
    </source>
</evidence>
<dbReference type="InterPro" id="IPR036250">
    <property type="entry name" value="AcylCo_DH-like_C"/>
</dbReference>
<gene>
    <name evidence="7" type="ORF">EV675_2338</name>
</gene>
<keyword evidence="2 4" id="KW-0274">FAD</keyword>
<feature type="binding site" evidence="4">
    <location>
        <begin position="167"/>
        <end position="170"/>
    </location>
    <ligand>
        <name>FAD</name>
        <dbReference type="ChEBI" id="CHEBI:57692"/>
    </ligand>
</feature>